<protein>
    <recommendedName>
        <fullName evidence="4">Endonuclease/exonuclease/phosphatase domain-containing protein</fullName>
    </recommendedName>
</protein>
<dbReference type="SUPFAM" id="SSF56219">
    <property type="entry name" value="DNase I-like"/>
    <property type="match status" value="1"/>
</dbReference>
<reference evidence="2 3" key="1">
    <citation type="submission" date="2020-08" db="EMBL/GenBank/DDBJ databases">
        <title>Plant Genome Project.</title>
        <authorList>
            <person name="Zhang R.-G."/>
        </authorList>
    </citation>
    <scope>NUCLEOTIDE SEQUENCE [LARGE SCALE GENOMIC DNA]</scope>
    <source>
        <tissue evidence="2">Rhizome</tissue>
    </source>
</reference>
<evidence type="ECO:0008006" key="4">
    <source>
        <dbReference type="Google" id="ProtNLM"/>
    </source>
</evidence>
<name>A0A8J5ELN4_ZINOF</name>
<feature type="region of interest" description="Disordered" evidence="1">
    <location>
        <begin position="413"/>
        <end position="442"/>
    </location>
</feature>
<dbReference type="Proteomes" id="UP000734854">
    <property type="component" value="Unassembled WGS sequence"/>
</dbReference>
<accession>A0A8J5ELN4</accession>
<geneLocation type="mitochondrion" evidence="2"/>
<organism evidence="2 3">
    <name type="scientific">Zingiber officinale</name>
    <name type="common">Ginger</name>
    <name type="synonym">Amomum zingiber</name>
    <dbReference type="NCBI Taxonomy" id="94328"/>
    <lineage>
        <taxon>Eukaryota</taxon>
        <taxon>Viridiplantae</taxon>
        <taxon>Streptophyta</taxon>
        <taxon>Embryophyta</taxon>
        <taxon>Tracheophyta</taxon>
        <taxon>Spermatophyta</taxon>
        <taxon>Magnoliopsida</taxon>
        <taxon>Liliopsida</taxon>
        <taxon>Zingiberales</taxon>
        <taxon>Zingiberaceae</taxon>
        <taxon>Zingiber</taxon>
    </lineage>
</organism>
<evidence type="ECO:0000256" key="1">
    <source>
        <dbReference type="SAM" id="MobiDB-lite"/>
    </source>
</evidence>
<dbReference type="EMBL" id="JACMSC010000023">
    <property type="protein sequence ID" value="KAG6467788.1"/>
    <property type="molecule type" value="Genomic_DNA"/>
</dbReference>
<proteinExistence type="predicted"/>
<comment type="caution">
    <text evidence="2">The sequence shown here is derived from an EMBL/GenBank/DDBJ whole genome shotgun (WGS) entry which is preliminary data.</text>
</comment>
<keyword evidence="2" id="KW-0496">Mitochondrion</keyword>
<dbReference type="InterPro" id="IPR036691">
    <property type="entry name" value="Endo/exonu/phosph_ase_sf"/>
</dbReference>
<keyword evidence="3" id="KW-1185">Reference proteome</keyword>
<evidence type="ECO:0000313" key="3">
    <source>
        <dbReference type="Proteomes" id="UP000734854"/>
    </source>
</evidence>
<evidence type="ECO:0000313" key="2">
    <source>
        <dbReference type="EMBL" id="KAG6467788.1"/>
    </source>
</evidence>
<dbReference type="AlphaFoldDB" id="A0A8J5ELN4"/>
<sequence>MAFKTYTDLERLTASKRKAGSPNPLELIEFLPSAGSASAWRKPNPIRLIRISAPRAGPFASCVANRYGLDKLYPPISPVIPSGEGSTEIDVQLSRTPSMNLEVGAVEIDTVAFSRGFGYRIDRLLTPSVLQEILGWLELLVVKHWNRYISFDFYLNHLREALFRKSHPSRFARVPFRPLSVYLFLNLVGPFVLHSEIDTVAKTPSILMPIALVTPERLCTSEGIHQREEKQFRSHMLSTPLDSFPCTSEEKNFEAAVQKGASALSLSSFRYHSKWSMSEKVSSEKPSVSPVCRSGAHFLQRETGLSNSSLGFQWDHALDFNPRSSLGLTVKIVTGVPEAIPGIGSPLVDEAFPAIALHLSPSLHGIANKWFKRRFLSSESELGEKAGFVGQIGVNFFRKAVFKRKKVNNLKLRRNQIQKKKEPSDSDTQENGAENGIHTVPAENLHPIVKPRPFREWAVDLIGKPPSSKRSYLLQRILLTSELKLRTEERVNELYTLSRCSRFPIFSFLAALPSERKERAKETSREKKFLRLYTWLGHVHIGVSFLGSHFPEQGTLWQSHRSPDQTETMVIESIHRFTKRVSVASFQKNGKGGWAIHYRATLRIGRAITLSLFEIPSSSGDSDVDSEAHAALYRTRSHLALPTYGHGSLTANLWSLQLAYSTRPGAHFPRMQHWSELWSDIIPFASPPLLVIGDFNAVLGAHERRSTVLPSRISCEEFRNLIDSCLLVDVTMTALAGRAPEKIFSSFFHSRSSGVSAIRLFRKKSHLKIRVRSHHVPPGEAPPLRSALRWHLSNRKLEFDVPHVFVVELIKEELSFTDCSRVLLLGKSPPLSRIFYYFGWALGPDPGKEGIFAWPGQGSFRGEIPFKSAISEVKAERIE</sequence>
<gene>
    <name evidence="2" type="ORF">ZIOFF_074299</name>
</gene>